<dbReference type="STRING" id="454171.CP488_01087"/>
<evidence type="ECO:0000313" key="4">
    <source>
        <dbReference type="Proteomes" id="UP000014227"/>
    </source>
</evidence>
<evidence type="ECO:0000256" key="1">
    <source>
        <dbReference type="SAM" id="SignalP"/>
    </source>
</evidence>
<accession>S0ES37</accession>
<dbReference type="eggNOG" id="COG1216">
    <property type="taxonomic scope" value="Bacteria"/>
</dbReference>
<dbReference type="HOGENOM" id="CLU_023845_0_1_0"/>
<feature type="domain" description="Glycosyltransferase 2-like" evidence="2">
    <location>
        <begin position="4"/>
        <end position="187"/>
    </location>
</feature>
<dbReference type="Pfam" id="PF00535">
    <property type="entry name" value="Glycos_transf_2"/>
    <property type="match status" value="1"/>
</dbReference>
<proteinExistence type="predicted"/>
<name>S0ES37_CHTCT</name>
<dbReference type="AlphaFoldDB" id="S0ES37"/>
<feature type="chain" id="PRO_5004496339" evidence="1">
    <location>
        <begin position="28"/>
        <end position="295"/>
    </location>
</feature>
<dbReference type="Gene3D" id="3.90.550.10">
    <property type="entry name" value="Spore Coat Polysaccharide Biosynthesis Protein SpsA, Chain A"/>
    <property type="match status" value="1"/>
</dbReference>
<dbReference type="GO" id="GO:0016740">
    <property type="term" value="F:transferase activity"/>
    <property type="evidence" value="ECO:0007669"/>
    <property type="project" value="UniProtKB-KW"/>
</dbReference>
<dbReference type="Proteomes" id="UP000014227">
    <property type="component" value="Chromosome I"/>
</dbReference>
<dbReference type="EMBL" id="HF951689">
    <property type="protein sequence ID" value="CCW33911.1"/>
    <property type="molecule type" value="Genomic_DNA"/>
</dbReference>
<dbReference type="FunCoup" id="S0ES37">
    <property type="interactions" value="15"/>
</dbReference>
<dbReference type="PANTHER" id="PTHR43179">
    <property type="entry name" value="RHAMNOSYLTRANSFERASE WBBL"/>
    <property type="match status" value="1"/>
</dbReference>
<dbReference type="InParanoid" id="S0ES37"/>
<keyword evidence="1" id="KW-0732">Signal</keyword>
<reference evidence="4" key="1">
    <citation type="submission" date="2013-03" db="EMBL/GenBank/DDBJ databases">
        <title>Genome sequence of Chthonomonas calidirosea, the first sequenced genome from the Armatimonadetes phylum (formally candidate division OP10).</title>
        <authorList>
            <person name="Lee K.C.Y."/>
            <person name="Morgan X.C."/>
            <person name="Dunfield P.F."/>
            <person name="Tamas I."/>
            <person name="Houghton K.M."/>
            <person name="Vyssotski M."/>
            <person name="Ryan J.L.J."/>
            <person name="Lagutin K."/>
            <person name="McDonald I.R."/>
            <person name="Stott M.B."/>
        </authorList>
    </citation>
    <scope>NUCLEOTIDE SEQUENCE [LARGE SCALE GENOMIC DNA]</scope>
    <source>
        <strain evidence="4">DSM 23976 / ICMP 18418 / T49</strain>
    </source>
</reference>
<keyword evidence="3" id="KW-0808">Transferase</keyword>
<organism evidence="3 4">
    <name type="scientific">Chthonomonas calidirosea (strain DSM 23976 / ICMP 18418 / T49)</name>
    <dbReference type="NCBI Taxonomy" id="1303518"/>
    <lineage>
        <taxon>Bacteria</taxon>
        <taxon>Bacillati</taxon>
        <taxon>Armatimonadota</taxon>
        <taxon>Chthonomonadia</taxon>
        <taxon>Chthonomonadales</taxon>
        <taxon>Chthonomonadaceae</taxon>
        <taxon>Chthonomonas</taxon>
    </lineage>
</organism>
<dbReference type="RefSeq" id="WP_016481475.1">
    <property type="nucleotide sequence ID" value="NC_021487.1"/>
</dbReference>
<dbReference type="InterPro" id="IPR001173">
    <property type="entry name" value="Glyco_trans_2-like"/>
</dbReference>
<sequence length="295" mass="33431">MDLSIVIVNYNTCQLLRACLASLPAAAAGLEYEVWVVDNASQDHSADMVAAEFPAVHLIASKENLGFAKANNLALKRASGRYCLLLNPDTEPKPGALRRMVEYLDAHPDVGAIGPKLLNSDGSLQRNGRPFPSPLRELLGFDVIRKLFSRLLGLKFEFGRDDFDVQWNVDHVSGACIMVPRRVIEEVGMLDEAFFMFYEEVEWCWRIKRAGYRVVYLPQAEVVHHWMGSVKSQYRQMARLLLRSSFIYYRKTASPPVRLLAAVVNVARLVRNEFIYMGVMGKRLLRRLIGKRSGL</sequence>
<keyword evidence="4" id="KW-1185">Reference proteome</keyword>
<evidence type="ECO:0000313" key="3">
    <source>
        <dbReference type="EMBL" id="CCW33911.1"/>
    </source>
</evidence>
<dbReference type="KEGG" id="ccz:CCALI_00072"/>
<dbReference type="OrthoDB" id="9813495at2"/>
<dbReference type="PATRIC" id="fig|1303518.3.peg.73"/>
<protein>
    <submittedName>
        <fullName evidence="3">Predicted glycosyltransferases</fullName>
    </submittedName>
</protein>
<dbReference type="PANTHER" id="PTHR43179:SF7">
    <property type="entry name" value="RHAMNOSYLTRANSFERASE WBBL"/>
    <property type="match status" value="1"/>
</dbReference>
<gene>
    <name evidence="3" type="ORF">CCALI_00072</name>
</gene>
<dbReference type="CDD" id="cd04186">
    <property type="entry name" value="GT_2_like_c"/>
    <property type="match status" value="1"/>
</dbReference>
<feature type="signal peptide" evidence="1">
    <location>
        <begin position="1"/>
        <end position="27"/>
    </location>
</feature>
<evidence type="ECO:0000259" key="2">
    <source>
        <dbReference type="Pfam" id="PF00535"/>
    </source>
</evidence>
<dbReference type="SUPFAM" id="SSF53448">
    <property type="entry name" value="Nucleotide-diphospho-sugar transferases"/>
    <property type="match status" value="1"/>
</dbReference>
<dbReference type="InterPro" id="IPR029044">
    <property type="entry name" value="Nucleotide-diphossugar_trans"/>
</dbReference>